<dbReference type="InterPro" id="IPR004245">
    <property type="entry name" value="DUF229"/>
</dbReference>
<keyword evidence="2" id="KW-1185">Reference proteome</keyword>
<dbReference type="PANTHER" id="PTHR10974:SF1">
    <property type="entry name" value="FI08016P-RELATED"/>
    <property type="match status" value="1"/>
</dbReference>
<organism evidence="1 2">
    <name type="scientific">Porites evermanni</name>
    <dbReference type="NCBI Taxonomy" id="104178"/>
    <lineage>
        <taxon>Eukaryota</taxon>
        <taxon>Metazoa</taxon>
        <taxon>Cnidaria</taxon>
        <taxon>Anthozoa</taxon>
        <taxon>Hexacorallia</taxon>
        <taxon>Scleractinia</taxon>
        <taxon>Fungiina</taxon>
        <taxon>Poritidae</taxon>
        <taxon>Porites</taxon>
    </lineage>
</organism>
<gene>
    <name evidence="1" type="ORF">PEVE_00006974</name>
</gene>
<reference evidence="1 2" key="1">
    <citation type="submission" date="2022-05" db="EMBL/GenBank/DDBJ databases">
        <authorList>
            <consortium name="Genoscope - CEA"/>
            <person name="William W."/>
        </authorList>
    </citation>
    <scope>NUCLEOTIDE SEQUENCE [LARGE SCALE GENOMIC DNA]</scope>
</reference>
<name>A0ABN8QUF4_9CNID</name>
<comment type="caution">
    <text evidence="1">The sequence shown here is derived from an EMBL/GenBank/DDBJ whole genome shotgun (WGS) entry which is preliminary data.</text>
</comment>
<protein>
    <submittedName>
        <fullName evidence="1">Uncharacterized protein</fullName>
    </submittedName>
</protein>
<proteinExistence type="predicted"/>
<evidence type="ECO:0000313" key="1">
    <source>
        <dbReference type="EMBL" id="CAH3169711.1"/>
    </source>
</evidence>
<dbReference type="Proteomes" id="UP001159427">
    <property type="component" value="Unassembled WGS sequence"/>
</dbReference>
<sequence>MSAFREMPKEAMQRFQRTQNAADDKCDGCVAVSGDKAENTLVKDTLYQIQLVTSPNKGFYEASVRWNKGSPLLLGEISRIDAYKDQPHCIEKDFPHLRKYCYCNKQSH</sequence>
<evidence type="ECO:0000313" key="2">
    <source>
        <dbReference type="Proteomes" id="UP001159427"/>
    </source>
</evidence>
<accession>A0ABN8QUF4</accession>
<dbReference type="EMBL" id="CALNXI010001460">
    <property type="protein sequence ID" value="CAH3169711.1"/>
    <property type="molecule type" value="Genomic_DNA"/>
</dbReference>
<dbReference type="PANTHER" id="PTHR10974">
    <property type="entry name" value="FI08016P-RELATED"/>
    <property type="match status" value="1"/>
</dbReference>